<name>A0A4C1W8M4_EUMVA</name>
<evidence type="ECO:0000313" key="2">
    <source>
        <dbReference type="Proteomes" id="UP000299102"/>
    </source>
</evidence>
<organism evidence="1 2">
    <name type="scientific">Eumeta variegata</name>
    <name type="common">Bagworm moth</name>
    <name type="synonym">Eumeta japonica</name>
    <dbReference type="NCBI Taxonomy" id="151549"/>
    <lineage>
        <taxon>Eukaryota</taxon>
        <taxon>Metazoa</taxon>
        <taxon>Ecdysozoa</taxon>
        <taxon>Arthropoda</taxon>
        <taxon>Hexapoda</taxon>
        <taxon>Insecta</taxon>
        <taxon>Pterygota</taxon>
        <taxon>Neoptera</taxon>
        <taxon>Endopterygota</taxon>
        <taxon>Lepidoptera</taxon>
        <taxon>Glossata</taxon>
        <taxon>Ditrysia</taxon>
        <taxon>Tineoidea</taxon>
        <taxon>Psychidae</taxon>
        <taxon>Oiketicinae</taxon>
        <taxon>Eumeta</taxon>
    </lineage>
</organism>
<protein>
    <submittedName>
        <fullName evidence="1">Uncharacterized protein</fullName>
    </submittedName>
</protein>
<comment type="caution">
    <text evidence="1">The sequence shown here is derived from an EMBL/GenBank/DDBJ whole genome shotgun (WGS) entry which is preliminary data.</text>
</comment>
<reference evidence="1 2" key="1">
    <citation type="journal article" date="2019" name="Commun. Biol.">
        <title>The bagworm genome reveals a unique fibroin gene that provides high tensile strength.</title>
        <authorList>
            <person name="Kono N."/>
            <person name="Nakamura H."/>
            <person name="Ohtoshi R."/>
            <person name="Tomita M."/>
            <person name="Numata K."/>
            <person name="Arakawa K."/>
        </authorList>
    </citation>
    <scope>NUCLEOTIDE SEQUENCE [LARGE SCALE GENOMIC DNA]</scope>
</reference>
<proteinExistence type="predicted"/>
<evidence type="ECO:0000313" key="1">
    <source>
        <dbReference type="EMBL" id="GBP47708.1"/>
    </source>
</evidence>
<dbReference type="AlphaFoldDB" id="A0A4C1W8M4"/>
<sequence>MPAGNHTYCGGQRGGRVIQITLSRFAHMRWAANEIMGLDFQPSTLFSLQRYNTKYRCQQCGDKVRNRGIKVLLDTEEAA</sequence>
<accession>A0A4C1W8M4</accession>
<dbReference type="EMBL" id="BGZK01000508">
    <property type="protein sequence ID" value="GBP47708.1"/>
    <property type="molecule type" value="Genomic_DNA"/>
</dbReference>
<gene>
    <name evidence="1" type="ORF">EVAR_14239_1</name>
</gene>
<dbReference type="Proteomes" id="UP000299102">
    <property type="component" value="Unassembled WGS sequence"/>
</dbReference>
<keyword evidence="2" id="KW-1185">Reference proteome</keyword>